<evidence type="ECO:0000256" key="2">
    <source>
        <dbReference type="ARBA" id="ARBA00023012"/>
    </source>
</evidence>
<keyword evidence="3" id="KW-0805">Transcription regulation</keyword>
<evidence type="ECO:0000259" key="7">
    <source>
        <dbReference type="PROSITE" id="PS50110"/>
    </source>
</evidence>
<dbReference type="InterPro" id="IPR039420">
    <property type="entry name" value="WalR-like"/>
</dbReference>
<keyword evidence="1 6" id="KW-0597">Phosphoprotein</keyword>
<comment type="caution">
    <text evidence="9">The sequence shown here is derived from an EMBL/GenBank/DDBJ whole genome shotgun (WGS) entry which is preliminary data.</text>
</comment>
<dbReference type="PROSITE" id="PS50110">
    <property type="entry name" value="RESPONSE_REGULATORY"/>
    <property type="match status" value="1"/>
</dbReference>
<accession>A0ABQ1MU24</accession>
<reference evidence="10" key="1">
    <citation type="journal article" date="2019" name="Int. J. Syst. Evol. Microbiol.">
        <title>The Global Catalogue of Microorganisms (GCM) 10K type strain sequencing project: providing services to taxonomists for standard genome sequencing and annotation.</title>
        <authorList>
            <consortium name="The Broad Institute Genomics Platform"/>
            <consortium name="The Broad Institute Genome Sequencing Center for Infectious Disease"/>
            <person name="Wu L."/>
            <person name="Ma J."/>
        </authorList>
    </citation>
    <scope>NUCLEOTIDE SEQUENCE [LARGE SCALE GENOMIC DNA]</scope>
    <source>
        <strain evidence="10">CGMCC 1.12479</strain>
    </source>
</reference>
<dbReference type="Pfam" id="PF04397">
    <property type="entry name" value="LytTR"/>
    <property type="match status" value="1"/>
</dbReference>
<dbReference type="SMART" id="SM00448">
    <property type="entry name" value="REC"/>
    <property type="match status" value="1"/>
</dbReference>
<keyword evidence="10" id="KW-1185">Reference proteome</keyword>
<evidence type="ECO:0000313" key="9">
    <source>
        <dbReference type="EMBL" id="GGC46913.1"/>
    </source>
</evidence>
<evidence type="ECO:0000256" key="1">
    <source>
        <dbReference type="ARBA" id="ARBA00022553"/>
    </source>
</evidence>
<evidence type="ECO:0000256" key="6">
    <source>
        <dbReference type="PROSITE-ProRule" id="PRU00169"/>
    </source>
</evidence>
<evidence type="ECO:0000313" key="10">
    <source>
        <dbReference type="Proteomes" id="UP000635885"/>
    </source>
</evidence>
<keyword evidence="4" id="KW-0238">DNA-binding</keyword>
<dbReference type="PANTHER" id="PTHR48111:SF1">
    <property type="entry name" value="TWO-COMPONENT RESPONSE REGULATOR ORR33"/>
    <property type="match status" value="1"/>
</dbReference>
<gene>
    <name evidence="9" type="ORF">GCM10010993_26960</name>
</gene>
<protein>
    <recommendedName>
        <fullName evidence="11">Two component transcriptional regulator, LytTR family</fullName>
    </recommendedName>
</protein>
<dbReference type="SUPFAM" id="SSF52172">
    <property type="entry name" value="CheY-like"/>
    <property type="match status" value="1"/>
</dbReference>
<feature type="modified residue" description="4-aspartylphosphate" evidence="6">
    <location>
        <position position="53"/>
    </location>
</feature>
<organism evidence="9 10">
    <name type="scientific">Belliella aquatica</name>
    <dbReference type="NCBI Taxonomy" id="1323734"/>
    <lineage>
        <taxon>Bacteria</taxon>
        <taxon>Pseudomonadati</taxon>
        <taxon>Bacteroidota</taxon>
        <taxon>Cytophagia</taxon>
        <taxon>Cytophagales</taxon>
        <taxon>Cyclobacteriaceae</taxon>
        <taxon>Belliella</taxon>
    </lineage>
</organism>
<feature type="domain" description="HTH LytTR-type" evidence="8">
    <location>
        <begin position="137"/>
        <end position="235"/>
    </location>
</feature>
<dbReference type="Proteomes" id="UP000635885">
    <property type="component" value="Unassembled WGS sequence"/>
</dbReference>
<dbReference type="Gene3D" id="3.40.50.2300">
    <property type="match status" value="1"/>
</dbReference>
<proteinExistence type="predicted"/>
<evidence type="ECO:0000259" key="8">
    <source>
        <dbReference type="PROSITE" id="PS50930"/>
    </source>
</evidence>
<evidence type="ECO:0000256" key="4">
    <source>
        <dbReference type="ARBA" id="ARBA00023125"/>
    </source>
</evidence>
<dbReference type="CDD" id="cd17534">
    <property type="entry name" value="REC_DC-like"/>
    <property type="match status" value="1"/>
</dbReference>
<dbReference type="PROSITE" id="PS50930">
    <property type="entry name" value="HTH_LYTTR"/>
    <property type="match status" value="1"/>
</dbReference>
<dbReference type="Pfam" id="PF00072">
    <property type="entry name" value="Response_reg"/>
    <property type="match status" value="1"/>
</dbReference>
<keyword evidence="2" id="KW-0902">Two-component regulatory system</keyword>
<dbReference type="RefSeq" id="WP_188443619.1">
    <property type="nucleotide sequence ID" value="NZ_BMFD01000010.1"/>
</dbReference>
<dbReference type="PANTHER" id="PTHR48111">
    <property type="entry name" value="REGULATOR OF RPOS"/>
    <property type="match status" value="1"/>
</dbReference>
<dbReference type="InterPro" id="IPR007492">
    <property type="entry name" value="LytTR_DNA-bd_dom"/>
</dbReference>
<evidence type="ECO:0000256" key="3">
    <source>
        <dbReference type="ARBA" id="ARBA00023015"/>
    </source>
</evidence>
<evidence type="ECO:0000256" key="5">
    <source>
        <dbReference type="ARBA" id="ARBA00023163"/>
    </source>
</evidence>
<dbReference type="InterPro" id="IPR011006">
    <property type="entry name" value="CheY-like_superfamily"/>
</dbReference>
<sequence>MKKILIVEDEHELALNIQEILINLEYDVVGIFNNAIDVLDYFIDGSADLILMDVLIQGDLDGIDLCYKLKDKLNIPIVFLTAYSDKSILERISKIMYDGYLLKPFTIESLRSAIFLGLEKLKENENTKQISSTKNTLKIRDKGFLVPVPIYDILFLKADGLYTKVFARSKTYLIRDILKDVLGDLPHTTFVRVHKSYMVNVQHISSFNSKELQIDEYTIPIRRGFYKELHKLTDAK</sequence>
<keyword evidence="5" id="KW-0804">Transcription</keyword>
<evidence type="ECO:0008006" key="11">
    <source>
        <dbReference type="Google" id="ProtNLM"/>
    </source>
</evidence>
<dbReference type="EMBL" id="BMFD01000010">
    <property type="protein sequence ID" value="GGC46913.1"/>
    <property type="molecule type" value="Genomic_DNA"/>
</dbReference>
<feature type="domain" description="Response regulatory" evidence="7">
    <location>
        <begin position="3"/>
        <end position="118"/>
    </location>
</feature>
<name>A0ABQ1MU24_9BACT</name>
<dbReference type="Gene3D" id="2.40.50.1020">
    <property type="entry name" value="LytTr DNA-binding domain"/>
    <property type="match status" value="1"/>
</dbReference>
<dbReference type="SMART" id="SM00850">
    <property type="entry name" value="LytTR"/>
    <property type="match status" value="1"/>
</dbReference>
<dbReference type="InterPro" id="IPR001789">
    <property type="entry name" value="Sig_transdc_resp-reg_receiver"/>
</dbReference>